<sequence>MNQQHVITILFAGCCLFAAVSMAASLETSVPGNPDDVVDVDTESLPLPSEQADQVKNALQSGGQSDTEGNSGTTSQPSSDGSQQGREPSRADSGAKDSMSDTTDGTGQSSGGTADSEGGQSGLTKQAGLGPGGPVDSLLDLLRQLFERLLAVVAVLAVLGMLALAGYKRDLLLDRLREYVGRETTADVRAATTKLPNREPRNEIERTWLEMVSSAGAADDPSLTPRERAEAVAQTGLRSEPVRELTDLFEDVRYGDRPVTTSEVREASAYLRRSMGQRDD</sequence>
<dbReference type="InterPro" id="IPR025403">
    <property type="entry name" value="TgpA-like_C"/>
</dbReference>
<reference evidence="4 5" key="1">
    <citation type="submission" date="2021-06" db="EMBL/GenBank/DDBJ databases">
        <title>Halomicroarcula sp. a new haloarchaeum isolated from saline soil.</title>
        <authorList>
            <person name="Duran-Viseras A."/>
            <person name="Sanchez-Porro C."/>
            <person name="Ventosa A."/>
        </authorList>
    </citation>
    <scope>NUCLEOTIDE SEQUENCE [LARGE SCALE GENOMIC DNA]</scope>
    <source>
        <strain evidence="4 5">F13</strain>
    </source>
</reference>
<gene>
    <name evidence="4" type="ORF">EGH21_14810</name>
</gene>
<keyword evidence="2" id="KW-0472">Membrane</keyword>
<keyword evidence="2" id="KW-1133">Transmembrane helix</keyword>
<name>A0AAW4PVB3_9EURY</name>
<comment type="caution">
    <text evidence="4">The sequence shown here is derived from an EMBL/GenBank/DDBJ whole genome shotgun (WGS) entry which is preliminary data.</text>
</comment>
<evidence type="ECO:0000313" key="4">
    <source>
        <dbReference type="EMBL" id="MBX0324298.1"/>
    </source>
</evidence>
<organism evidence="4 5">
    <name type="scientific">Haloarcula rubra</name>
    <dbReference type="NCBI Taxonomy" id="2487747"/>
    <lineage>
        <taxon>Archaea</taxon>
        <taxon>Methanobacteriati</taxon>
        <taxon>Methanobacteriota</taxon>
        <taxon>Stenosarchaea group</taxon>
        <taxon>Halobacteria</taxon>
        <taxon>Halobacteriales</taxon>
        <taxon>Haloarculaceae</taxon>
        <taxon>Haloarcula</taxon>
    </lineage>
</organism>
<feature type="transmembrane region" description="Helical" evidence="2">
    <location>
        <begin position="149"/>
        <end position="167"/>
    </location>
</feature>
<evidence type="ECO:0000256" key="1">
    <source>
        <dbReference type="SAM" id="MobiDB-lite"/>
    </source>
</evidence>
<dbReference type="Pfam" id="PF13559">
    <property type="entry name" value="DUF4129"/>
    <property type="match status" value="1"/>
</dbReference>
<keyword evidence="2" id="KW-0812">Transmembrane</keyword>
<feature type="compositionally biased region" description="Basic and acidic residues" evidence="1">
    <location>
        <begin position="87"/>
        <end position="99"/>
    </location>
</feature>
<accession>A0AAW4PVB3</accession>
<dbReference type="EMBL" id="RKLR01000006">
    <property type="protein sequence ID" value="MBX0324298.1"/>
    <property type="molecule type" value="Genomic_DNA"/>
</dbReference>
<evidence type="ECO:0000256" key="2">
    <source>
        <dbReference type="SAM" id="Phobius"/>
    </source>
</evidence>
<dbReference type="RefSeq" id="WP_220619257.1">
    <property type="nucleotide sequence ID" value="NZ_RKLR01000006.1"/>
</dbReference>
<feature type="region of interest" description="Disordered" evidence="1">
    <location>
        <begin position="47"/>
        <end position="129"/>
    </location>
</feature>
<evidence type="ECO:0000313" key="5">
    <source>
        <dbReference type="Proteomes" id="UP001430377"/>
    </source>
</evidence>
<dbReference type="Proteomes" id="UP001430377">
    <property type="component" value="Unassembled WGS sequence"/>
</dbReference>
<feature type="compositionally biased region" description="Polar residues" evidence="1">
    <location>
        <begin position="51"/>
        <end position="86"/>
    </location>
</feature>
<keyword evidence="5" id="KW-1185">Reference proteome</keyword>
<evidence type="ECO:0000259" key="3">
    <source>
        <dbReference type="Pfam" id="PF13559"/>
    </source>
</evidence>
<feature type="domain" description="Protein-glutamine gamma-glutamyltransferase-like C-terminal" evidence="3">
    <location>
        <begin position="209"/>
        <end position="271"/>
    </location>
</feature>
<proteinExistence type="predicted"/>
<protein>
    <submittedName>
        <fullName evidence="4">DUF4129 domain-containing protein</fullName>
    </submittedName>
</protein>
<dbReference type="AlphaFoldDB" id="A0AAW4PVB3"/>
<feature type="compositionally biased region" description="Low complexity" evidence="1">
    <location>
        <begin position="100"/>
        <end position="116"/>
    </location>
</feature>